<dbReference type="AlphaFoldDB" id="C5T0J9"/>
<dbReference type="PATRIC" id="fig|573060.9.peg.4801"/>
<protein>
    <recommendedName>
        <fullName evidence="2">Double Cache domain-containing protein</fullName>
    </recommendedName>
</protein>
<dbReference type="RefSeq" id="WP_005793079.1">
    <property type="nucleotide sequence ID" value="NZ_ACQT01000005.1"/>
</dbReference>
<evidence type="ECO:0000313" key="4">
    <source>
        <dbReference type="Proteomes" id="UP000003856"/>
    </source>
</evidence>
<keyword evidence="1" id="KW-1133">Transmembrane helix</keyword>
<feature type="transmembrane region" description="Helical" evidence="1">
    <location>
        <begin position="313"/>
        <end position="336"/>
    </location>
</feature>
<dbReference type="Proteomes" id="UP000003856">
    <property type="component" value="Unassembled WGS sequence"/>
</dbReference>
<comment type="caution">
    <text evidence="3">The sequence shown here is derived from an EMBL/GenBank/DDBJ whole genome shotgun (WGS) entry which is preliminary data.</text>
</comment>
<keyword evidence="1" id="KW-0472">Membrane</keyword>
<keyword evidence="1" id="KW-0812">Transmembrane</keyword>
<dbReference type="InterPro" id="IPR029151">
    <property type="entry name" value="Sensor-like_sf"/>
</dbReference>
<sequence length="342" mass="37280">MSSSFRWWPLGPGLVRACCGGGWGAALAAAVILVLAQGLMLAVLFGAQDHQLAQQRSEQMRNVGLSLGAALDNAGRFALAQAEVQVRRDDVLDAMAREDRAALAHLTQASYDYLKGQAGVNIFGFHSKDIRYLLRMHSPRNFNDDISGFRQMVVAANRSRHYQVGLEMGRAGIGVRGVSVLARGEQFLGTFEVGMDVQPLIESVKAVTNAEIAVLVSPQMSGVPVGQELEGRRFGDVVMMATTDERRFATLLREQGLDMAGETRFGEYRADQRHYTVMTQPLVDFSGRMIGSIAILKDFAELKSGIKQTRTELWVVALCTGMMAFALLRVVLLGAAPSRDTA</sequence>
<dbReference type="OrthoDB" id="2489132at2"/>
<dbReference type="InterPro" id="IPR029150">
    <property type="entry name" value="dCache_3"/>
</dbReference>
<accession>C5T0J9</accession>
<evidence type="ECO:0000259" key="2">
    <source>
        <dbReference type="Pfam" id="PF14827"/>
    </source>
</evidence>
<proteinExistence type="predicted"/>
<evidence type="ECO:0000313" key="3">
    <source>
        <dbReference type="EMBL" id="EER62017.1"/>
    </source>
</evidence>
<keyword evidence="4" id="KW-1185">Reference proteome</keyword>
<name>C5T0J9_ACIDE</name>
<dbReference type="Pfam" id="PF14827">
    <property type="entry name" value="dCache_3"/>
    <property type="match status" value="1"/>
</dbReference>
<organism evidence="3 4">
    <name type="scientific">Acidovorax delafieldii 2AN</name>
    <dbReference type="NCBI Taxonomy" id="573060"/>
    <lineage>
        <taxon>Bacteria</taxon>
        <taxon>Pseudomonadati</taxon>
        <taxon>Pseudomonadota</taxon>
        <taxon>Betaproteobacteria</taxon>
        <taxon>Burkholderiales</taxon>
        <taxon>Comamonadaceae</taxon>
        <taxon>Acidovorax</taxon>
    </lineage>
</organism>
<feature type="domain" description="Double Cache" evidence="2">
    <location>
        <begin position="57"/>
        <end position="298"/>
    </location>
</feature>
<feature type="transmembrane region" description="Helical" evidence="1">
    <location>
        <begin position="20"/>
        <end position="47"/>
    </location>
</feature>
<dbReference type="EMBL" id="ACQT01000005">
    <property type="protein sequence ID" value="EER62017.1"/>
    <property type="molecule type" value="Genomic_DNA"/>
</dbReference>
<evidence type="ECO:0000256" key="1">
    <source>
        <dbReference type="SAM" id="Phobius"/>
    </source>
</evidence>
<gene>
    <name evidence="3" type="ORF">AcdelDRAFT_0429</name>
</gene>
<dbReference type="SUPFAM" id="SSF103190">
    <property type="entry name" value="Sensory domain-like"/>
    <property type="match status" value="1"/>
</dbReference>
<reference evidence="3 4" key="1">
    <citation type="submission" date="2009-05" db="EMBL/GenBank/DDBJ databases">
        <title>The draft genome of Acidovorax delafieldii 2AN.</title>
        <authorList>
            <consortium name="US DOE Joint Genome Institute (JGI-PGF)"/>
            <person name="Lucas S."/>
            <person name="Copeland A."/>
            <person name="Lapidus A."/>
            <person name="Glavina del Rio T."/>
            <person name="Tice H."/>
            <person name="Bruce D."/>
            <person name="Goodwin L."/>
            <person name="Pitluck S."/>
            <person name="Larimer F."/>
            <person name="Land M.L."/>
            <person name="Hauser L."/>
            <person name="Shelobolina E.S."/>
            <person name="Picardal F."/>
            <person name="Roden E."/>
            <person name="Emerson D."/>
        </authorList>
    </citation>
    <scope>NUCLEOTIDE SEQUENCE [LARGE SCALE GENOMIC DNA]</scope>
    <source>
        <strain evidence="3 4">2AN</strain>
    </source>
</reference>